<protein>
    <submittedName>
        <fullName evidence="6">Benzil reductase ((S)-benzoin forming)</fullName>
        <ecNumber evidence="6">1.1.1.320</ecNumber>
    </submittedName>
</protein>
<dbReference type="NCBIfam" id="NF005381">
    <property type="entry name" value="PRK06924.1"/>
    <property type="match status" value="1"/>
</dbReference>
<keyword evidence="7" id="KW-1185">Reference proteome</keyword>
<dbReference type="RefSeq" id="WP_218097764.1">
    <property type="nucleotide sequence ID" value="NZ_CAJVCE010000003.1"/>
</dbReference>
<evidence type="ECO:0000256" key="3">
    <source>
        <dbReference type="ARBA" id="ARBA00022490"/>
    </source>
</evidence>
<evidence type="ECO:0000313" key="7">
    <source>
        <dbReference type="Proteomes" id="UP000730618"/>
    </source>
</evidence>
<comment type="caution">
    <text evidence="6">The sequence shown here is derived from an EMBL/GenBank/DDBJ whole genome shotgun (WGS) entry which is preliminary data.</text>
</comment>
<evidence type="ECO:0000256" key="2">
    <source>
        <dbReference type="ARBA" id="ARBA00006484"/>
    </source>
</evidence>
<comment type="subcellular location">
    <subcellularLocation>
        <location evidence="1">Cytoplasm</location>
    </subcellularLocation>
</comment>
<keyword evidence="5 6" id="KW-0560">Oxidoreductase</keyword>
<evidence type="ECO:0000256" key="4">
    <source>
        <dbReference type="ARBA" id="ARBA00022857"/>
    </source>
</evidence>
<dbReference type="InterPro" id="IPR020904">
    <property type="entry name" value="Sc_DH/Rdtase_CS"/>
</dbReference>
<dbReference type="PANTHER" id="PTHR44085">
    <property type="entry name" value="SEPIAPTERIN REDUCTASE"/>
    <property type="match status" value="1"/>
</dbReference>
<dbReference type="EMBL" id="CAJVCE010000003">
    <property type="protein sequence ID" value="CAG7628155.1"/>
    <property type="molecule type" value="Genomic_DNA"/>
</dbReference>
<organism evidence="6 7">
    <name type="scientific">Paenibacillus allorhizosphaerae</name>
    <dbReference type="NCBI Taxonomy" id="2849866"/>
    <lineage>
        <taxon>Bacteria</taxon>
        <taxon>Bacillati</taxon>
        <taxon>Bacillota</taxon>
        <taxon>Bacilli</taxon>
        <taxon>Bacillales</taxon>
        <taxon>Paenibacillaceae</taxon>
        <taxon>Paenibacillus</taxon>
    </lineage>
</organism>
<reference evidence="6 7" key="1">
    <citation type="submission" date="2021-06" db="EMBL/GenBank/DDBJ databases">
        <authorList>
            <person name="Criscuolo A."/>
        </authorList>
    </citation>
    <scope>NUCLEOTIDE SEQUENCE [LARGE SCALE GENOMIC DNA]</scope>
    <source>
        <strain evidence="7">CIP 111802</strain>
    </source>
</reference>
<dbReference type="Proteomes" id="UP000730618">
    <property type="component" value="Unassembled WGS sequence"/>
</dbReference>
<keyword evidence="4" id="KW-0521">NADP</keyword>
<dbReference type="PROSITE" id="PS00061">
    <property type="entry name" value="ADH_SHORT"/>
    <property type="match status" value="1"/>
</dbReference>
<dbReference type="GO" id="GO:0016491">
    <property type="term" value="F:oxidoreductase activity"/>
    <property type="evidence" value="ECO:0007669"/>
    <property type="project" value="UniProtKB-KW"/>
</dbReference>
<accession>A0ABN7THM8</accession>
<dbReference type="InterPro" id="IPR051721">
    <property type="entry name" value="Biopterin_syn/organic_redct"/>
</dbReference>
<dbReference type="CDD" id="cd05367">
    <property type="entry name" value="SPR-like_SDR_c"/>
    <property type="match status" value="1"/>
</dbReference>
<sequence>MHITIITGISRGIGEALAKRLVEPGRTVIGIGRTDHPELARIAGQAGGAYAFYPCDLKRAEAAEGVMERIFGSIEPEQAASITLINNAGMLEPIGPIQDASSGLLAEHVQVNLLAPMILVSAMIRLTAGWTIPRTVVNISSGAGKKPYAGWSAYCATKAGLDMLTRSVGAEQGEVEHAVKLISVAPGVVDTGMQETIRSTPKEKFPEVDRFIGLKQTASMYTPEEAAERIVRLLASGRFTQGDVLDVRQLDV</sequence>
<dbReference type="Pfam" id="PF00106">
    <property type="entry name" value="adh_short"/>
    <property type="match status" value="1"/>
</dbReference>
<evidence type="ECO:0000256" key="1">
    <source>
        <dbReference type="ARBA" id="ARBA00004496"/>
    </source>
</evidence>
<name>A0ABN7THM8_9BACL</name>
<keyword evidence="3" id="KW-0963">Cytoplasm</keyword>
<evidence type="ECO:0000256" key="5">
    <source>
        <dbReference type="ARBA" id="ARBA00023002"/>
    </source>
</evidence>
<evidence type="ECO:0000313" key="6">
    <source>
        <dbReference type="EMBL" id="CAG7628155.1"/>
    </source>
</evidence>
<gene>
    <name evidence="6" type="primary">yueD_1</name>
    <name evidence="6" type="ORF">PAECIP111802_01428</name>
</gene>
<comment type="similarity">
    <text evidence="2">Belongs to the short-chain dehydrogenases/reductases (SDR) family.</text>
</comment>
<proteinExistence type="inferred from homology"/>
<dbReference type="PANTHER" id="PTHR44085:SF2">
    <property type="entry name" value="SEPIAPTERIN REDUCTASE"/>
    <property type="match status" value="1"/>
</dbReference>
<dbReference type="InterPro" id="IPR002347">
    <property type="entry name" value="SDR_fam"/>
</dbReference>
<dbReference type="EC" id="1.1.1.320" evidence="6"/>